<protein>
    <submittedName>
        <fullName evidence="1">Uncharacterized protein</fullName>
    </submittedName>
</protein>
<dbReference type="EMBL" id="KV878203">
    <property type="protein sequence ID" value="OJI84130.1"/>
    <property type="molecule type" value="Genomic_DNA"/>
</dbReference>
<evidence type="ECO:0000313" key="2">
    <source>
        <dbReference type="Proteomes" id="UP000184304"/>
    </source>
</evidence>
<gene>
    <name evidence="1" type="ORF">ASPTUDRAFT_929467</name>
</gene>
<accession>A0A1L9N4C9</accession>
<keyword evidence="2" id="KW-1185">Reference proteome</keyword>
<proteinExistence type="predicted"/>
<organism evidence="1 2">
    <name type="scientific">Aspergillus tubingensis (strain CBS 134.48)</name>
    <dbReference type="NCBI Taxonomy" id="767770"/>
    <lineage>
        <taxon>Eukaryota</taxon>
        <taxon>Fungi</taxon>
        <taxon>Dikarya</taxon>
        <taxon>Ascomycota</taxon>
        <taxon>Pezizomycotina</taxon>
        <taxon>Eurotiomycetes</taxon>
        <taxon>Eurotiomycetidae</taxon>
        <taxon>Eurotiales</taxon>
        <taxon>Aspergillaceae</taxon>
        <taxon>Aspergillus</taxon>
        <taxon>Aspergillus subgen. Circumdati</taxon>
    </lineage>
</organism>
<sequence>MMDLAQKLTWSRSNGPATTALQLNAGANHTALTPKHREGDYAFHAIAECAMPSFSMFIHLARNQYAFLNRVPSIEMLSENYSRSFDREHCRSCLIFGSNSDGRPTVATVELTVVSVRAVDTDRCPEVHNGDLPWIAFNELS</sequence>
<dbReference type="Proteomes" id="UP000184304">
    <property type="component" value="Unassembled WGS sequence"/>
</dbReference>
<evidence type="ECO:0000313" key="1">
    <source>
        <dbReference type="EMBL" id="OJI84130.1"/>
    </source>
</evidence>
<dbReference type="VEuPathDB" id="FungiDB:ASPTUDRAFT_929467"/>
<dbReference type="AlphaFoldDB" id="A0A1L9N4C9"/>
<reference evidence="2" key="1">
    <citation type="journal article" date="2017" name="Genome Biol.">
        <title>Comparative genomics reveals high biological diversity and specific adaptations in the industrially and medically important fungal genus Aspergillus.</title>
        <authorList>
            <person name="de Vries R.P."/>
            <person name="Riley R."/>
            <person name="Wiebenga A."/>
            <person name="Aguilar-Osorio G."/>
            <person name="Amillis S."/>
            <person name="Uchima C.A."/>
            <person name="Anderluh G."/>
            <person name="Asadollahi M."/>
            <person name="Askin M."/>
            <person name="Barry K."/>
            <person name="Battaglia E."/>
            <person name="Bayram O."/>
            <person name="Benocci T."/>
            <person name="Braus-Stromeyer S.A."/>
            <person name="Caldana C."/>
            <person name="Canovas D."/>
            <person name="Cerqueira G.C."/>
            <person name="Chen F."/>
            <person name="Chen W."/>
            <person name="Choi C."/>
            <person name="Clum A."/>
            <person name="Dos Santos R.A."/>
            <person name="Damasio A.R."/>
            <person name="Diallinas G."/>
            <person name="Emri T."/>
            <person name="Fekete E."/>
            <person name="Flipphi M."/>
            <person name="Freyberg S."/>
            <person name="Gallo A."/>
            <person name="Gournas C."/>
            <person name="Habgood R."/>
            <person name="Hainaut M."/>
            <person name="Harispe M.L."/>
            <person name="Henrissat B."/>
            <person name="Hilden K.S."/>
            <person name="Hope R."/>
            <person name="Hossain A."/>
            <person name="Karabika E."/>
            <person name="Karaffa L."/>
            <person name="Karanyi Z."/>
            <person name="Krasevec N."/>
            <person name="Kuo A."/>
            <person name="Kusch H."/>
            <person name="LaButti K."/>
            <person name="Lagendijk E.L."/>
            <person name="Lapidus A."/>
            <person name="Levasseur A."/>
            <person name="Lindquist E."/>
            <person name="Lipzen A."/>
            <person name="Logrieco A.F."/>
            <person name="MacCabe A."/>
            <person name="Maekelae M.R."/>
            <person name="Malavazi I."/>
            <person name="Melin P."/>
            <person name="Meyer V."/>
            <person name="Mielnichuk N."/>
            <person name="Miskei M."/>
            <person name="Molnar A.P."/>
            <person name="Mule G."/>
            <person name="Ngan C.Y."/>
            <person name="Orejas M."/>
            <person name="Orosz E."/>
            <person name="Ouedraogo J.P."/>
            <person name="Overkamp K.M."/>
            <person name="Park H.-S."/>
            <person name="Perrone G."/>
            <person name="Piumi F."/>
            <person name="Punt P.J."/>
            <person name="Ram A.F."/>
            <person name="Ramon A."/>
            <person name="Rauscher S."/>
            <person name="Record E."/>
            <person name="Riano-Pachon D.M."/>
            <person name="Robert V."/>
            <person name="Roehrig J."/>
            <person name="Ruller R."/>
            <person name="Salamov A."/>
            <person name="Salih N.S."/>
            <person name="Samson R.A."/>
            <person name="Sandor E."/>
            <person name="Sanguinetti M."/>
            <person name="Schuetze T."/>
            <person name="Sepcic K."/>
            <person name="Shelest E."/>
            <person name="Sherlock G."/>
            <person name="Sophianopoulou V."/>
            <person name="Squina F.M."/>
            <person name="Sun H."/>
            <person name="Susca A."/>
            <person name="Todd R.B."/>
            <person name="Tsang A."/>
            <person name="Unkles S.E."/>
            <person name="van de Wiele N."/>
            <person name="van Rossen-Uffink D."/>
            <person name="Oliveira J.V."/>
            <person name="Vesth T.C."/>
            <person name="Visser J."/>
            <person name="Yu J.-H."/>
            <person name="Zhou M."/>
            <person name="Andersen M.R."/>
            <person name="Archer D.B."/>
            <person name="Baker S.E."/>
            <person name="Benoit I."/>
            <person name="Brakhage A.A."/>
            <person name="Braus G.H."/>
            <person name="Fischer R."/>
            <person name="Frisvad J.C."/>
            <person name="Goldman G.H."/>
            <person name="Houbraken J."/>
            <person name="Oakley B."/>
            <person name="Pocsi I."/>
            <person name="Scazzocchio C."/>
            <person name="Seiboth B."/>
            <person name="vanKuyk P.A."/>
            <person name="Wortman J."/>
            <person name="Dyer P.S."/>
            <person name="Grigoriev I.V."/>
        </authorList>
    </citation>
    <scope>NUCLEOTIDE SEQUENCE [LARGE SCALE GENOMIC DNA]</scope>
    <source>
        <strain evidence="2">CBS 134.48</strain>
    </source>
</reference>
<name>A0A1L9N4C9_ASPTC</name>